<sequence>MKHTRQRLCVALLRRWITLRDATTERDRGQSTAEWVIILAAVAVLIGLVYAAVHAKVLQKIGIINGA</sequence>
<comment type="caution">
    <text evidence="2">The sequence shown here is derived from an EMBL/GenBank/DDBJ whole genome shotgun (WGS) entry which is preliminary data.</text>
</comment>
<evidence type="ECO:0000313" key="2">
    <source>
        <dbReference type="EMBL" id="MDF2259702.1"/>
    </source>
</evidence>
<dbReference type="EMBL" id="JARHTQ010000025">
    <property type="protein sequence ID" value="MDF2259702.1"/>
    <property type="molecule type" value="Genomic_DNA"/>
</dbReference>
<evidence type="ECO:0000256" key="1">
    <source>
        <dbReference type="SAM" id="Phobius"/>
    </source>
</evidence>
<proteinExistence type="predicted"/>
<keyword evidence="1" id="KW-1133">Transmembrane helix</keyword>
<keyword evidence="1" id="KW-0472">Membrane</keyword>
<dbReference type="RefSeq" id="WP_275819571.1">
    <property type="nucleotide sequence ID" value="NZ_BAAANM010000028.1"/>
</dbReference>
<gene>
    <name evidence="2" type="ORF">P2L57_29475</name>
</gene>
<name>A0ABT5Z786_9ACTN</name>
<keyword evidence="1" id="KW-0812">Transmembrane</keyword>
<feature type="transmembrane region" description="Helical" evidence="1">
    <location>
        <begin position="35"/>
        <end position="53"/>
    </location>
</feature>
<reference evidence="2 3" key="1">
    <citation type="submission" date="2023-03" db="EMBL/GenBank/DDBJ databases">
        <title>Draft genome sequence of type strain Streptomyces ferralitis JCM 14344.</title>
        <authorList>
            <person name="Klaysubun C."/>
            <person name="Duangmal K."/>
        </authorList>
    </citation>
    <scope>NUCLEOTIDE SEQUENCE [LARGE SCALE GENOMIC DNA]</scope>
    <source>
        <strain evidence="2 3">JCM 14344</strain>
    </source>
</reference>
<keyword evidence="3" id="KW-1185">Reference proteome</keyword>
<evidence type="ECO:0000313" key="3">
    <source>
        <dbReference type="Proteomes" id="UP001220022"/>
    </source>
</evidence>
<dbReference type="Proteomes" id="UP001220022">
    <property type="component" value="Unassembled WGS sequence"/>
</dbReference>
<protein>
    <submittedName>
        <fullName evidence="2">Uncharacterized protein</fullName>
    </submittedName>
</protein>
<organism evidence="2 3">
    <name type="scientific">Streptantibioticus ferralitis</name>
    <dbReference type="NCBI Taxonomy" id="236510"/>
    <lineage>
        <taxon>Bacteria</taxon>
        <taxon>Bacillati</taxon>
        <taxon>Actinomycetota</taxon>
        <taxon>Actinomycetes</taxon>
        <taxon>Kitasatosporales</taxon>
        <taxon>Streptomycetaceae</taxon>
        <taxon>Streptantibioticus</taxon>
    </lineage>
</organism>
<accession>A0ABT5Z786</accession>